<dbReference type="Proteomes" id="UP001152747">
    <property type="component" value="Unassembled WGS sequence"/>
</dbReference>
<name>A0A9P1IH26_9PELO</name>
<dbReference type="AlphaFoldDB" id="A0A9P1IH26"/>
<keyword evidence="4" id="KW-0735">Signal-anchor</keyword>
<dbReference type="Gene3D" id="3.90.550.50">
    <property type="match status" value="1"/>
</dbReference>
<dbReference type="InterPro" id="IPR026050">
    <property type="entry name" value="C1GALT1/C1GALT1_chp1"/>
</dbReference>
<feature type="transmembrane region" description="Helical" evidence="7">
    <location>
        <begin position="12"/>
        <end position="35"/>
    </location>
</feature>
<dbReference type="PANTHER" id="PTHR23033">
    <property type="entry name" value="BETA1,3-GALACTOSYLTRANSFERASE"/>
    <property type="match status" value="1"/>
</dbReference>
<reference evidence="8" key="1">
    <citation type="submission" date="2022-11" db="EMBL/GenBank/DDBJ databases">
        <authorList>
            <person name="Kikuchi T."/>
        </authorList>
    </citation>
    <scope>NUCLEOTIDE SEQUENCE</scope>
    <source>
        <strain evidence="8">PS1010</strain>
    </source>
</reference>
<dbReference type="OrthoDB" id="414175at2759"/>
<dbReference type="EMBL" id="CANHGI010000003">
    <property type="protein sequence ID" value="CAI5443976.1"/>
    <property type="molecule type" value="Genomic_DNA"/>
</dbReference>
<accession>A0A9P1IH26</accession>
<dbReference type="PANTHER" id="PTHR23033:SF8">
    <property type="entry name" value="HEXOSYLTRANSFERASE"/>
    <property type="match status" value="1"/>
</dbReference>
<keyword evidence="6 7" id="KW-0472">Membrane</keyword>
<evidence type="ECO:0000256" key="5">
    <source>
        <dbReference type="ARBA" id="ARBA00022989"/>
    </source>
</evidence>
<comment type="caution">
    <text evidence="8">The sequence shown here is derived from an EMBL/GenBank/DDBJ whole genome shotgun (WGS) entry which is preliminary data.</text>
</comment>
<evidence type="ECO:0000256" key="1">
    <source>
        <dbReference type="ARBA" id="ARBA00004606"/>
    </source>
</evidence>
<comment type="subcellular location">
    <subcellularLocation>
        <location evidence="1">Membrane</location>
        <topology evidence="1">Single-pass type II membrane protein</topology>
    </subcellularLocation>
</comment>
<evidence type="ECO:0000256" key="2">
    <source>
        <dbReference type="ARBA" id="ARBA00006462"/>
    </source>
</evidence>
<dbReference type="GO" id="GO:0016263">
    <property type="term" value="F:glycoprotein-N-acetylgalactosamine 3-beta-galactosyltransferase activity"/>
    <property type="evidence" value="ECO:0007669"/>
    <property type="project" value="TreeGrafter"/>
</dbReference>
<evidence type="ECO:0000313" key="9">
    <source>
        <dbReference type="Proteomes" id="UP001152747"/>
    </source>
</evidence>
<evidence type="ECO:0000256" key="6">
    <source>
        <dbReference type="ARBA" id="ARBA00023136"/>
    </source>
</evidence>
<organism evidence="8 9">
    <name type="scientific">Caenorhabditis angaria</name>
    <dbReference type="NCBI Taxonomy" id="860376"/>
    <lineage>
        <taxon>Eukaryota</taxon>
        <taxon>Metazoa</taxon>
        <taxon>Ecdysozoa</taxon>
        <taxon>Nematoda</taxon>
        <taxon>Chromadorea</taxon>
        <taxon>Rhabditida</taxon>
        <taxon>Rhabditina</taxon>
        <taxon>Rhabditomorpha</taxon>
        <taxon>Rhabditoidea</taxon>
        <taxon>Rhabditidae</taxon>
        <taxon>Peloderinae</taxon>
        <taxon>Caenorhabditis</taxon>
    </lineage>
</organism>
<sequence>MLKFCWNWRNRGLRDTIFLILFGISLGYLFGLIILTDYEIEAIEHIHITHHDDTSNFGDTFNLRCVIIIHPKAAKFEKIVETLDDGYTKLCNETIYFTNNEKFAKKWKSKSALQLVPISTSSNHFYWDFYQHVMEFSSKLPAQWTFIGDDQNYLIVPHLRKVLAKFDASRSMIFGRVKDAGSWIFPFSGATRKIAIRGGVVFTNNAIDSLSLCRGFFFPRSSEHSLYSCSQSHHVEIIDPVDEDKNRLFNDQIPMNIINPPSNPWIFGFGRKSDSHSGKISDHAISFGQCSFKDMRVMQFGMTVKVFGMAGLNKTL</sequence>
<gene>
    <name evidence="8" type="ORF">CAMP_LOCUS6613</name>
</gene>
<keyword evidence="9" id="KW-1185">Reference proteome</keyword>
<keyword evidence="3 7" id="KW-0812">Transmembrane</keyword>
<evidence type="ECO:0000256" key="3">
    <source>
        <dbReference type="ARBA" id="ARBA00022692"/>
    </source>
</evidence>
<proteinExistence type="inferred from homology"/>
<keyword evidence="5 7" id="KW-1133">Transmembrane helix</keyword>
<evidence type="ECO:0000256" key="4">
    <source>
        <dbReference type="ARBA" id="ARBA00022968"/>
    </source>
</evidence>
<dbReference type="GO" id="GO:0016020">
    <property type="term" value="C:membrane"/>
    <property type="evidence" value="ECO:0007669"/>
    <property type="project" value="UniProtKB-SubCell"/>
</dbReference>
<comment type="similarity">
    <text evidence="2">Belongs to the glycosyltransferase 31 family. Beta3-Gal-T subfamily.</text>
</comment>
<protein>
    <submittedName>
        <fullName evidence="8">Uncharacterized protein</fullName>
    </submittedName>
</protein>
<evidence type="ECO:0000313" key="8">
    <source>
        <dbReference type="EMBL" id="CAI5443976.1"/>
    </source>
</evidence>
<evidence type="ECO:0000256" key="7">
    <source>
        <dbReference type="SAM" id="Phobius"/>
    </source>
</evidence>